<dbReference type="CDD" id="cd13143">
    <property type="entry name" value="MATE_MepA_like"/>
    <property type="match status" value="1"/>
</dbReference>
<dbReference type="OrthoDB" id="305360at2"/>
<dbReference type="GO" id="GO:0046677">
    <property type="term" value="P:response to antibiotic"/>
    <property type="evidence" value="ECO:0007669"/>
    <property type="project" value="UniProtKB-KW"/>
</dbReference>
<comment type="caution">
    <text evidence="11">The sequence shown here is derived from an EMBL/GenBank/DDBJ whole genome shotgun (WGS) entry which is preliminary data.</text>
</comment>
<dbReference type="GO" id="GO:0015297">
    <property type="term" value="F:antiporter activity"/>
    <property type="evidence" value="ECO:0007669"/>
    <property type="project" value="InterPro"/>
</dbReference>
<evidence type="ECO:0000256" key="7">
    <source>
        <dbReference type="ARBA" id="ARBA00022989"/>
    </source>
</evidence>
<organism evidence="11 12">
    <name type="scientific">Clostridium acetireducens DSM 10703</name>
    <dbReference type="NCBI Taxonomy" id="1121290"/>
    <lineage>
        <taxon>Bacteria</taxon>
        <taxon>Bacillati</taxon>
        <taxon>Bacillota</taxon>
        <taxon>Clostridia</taxon>
        <taxon>Eubacteriales</taxon>
        <taxon>Clostridiaceae</taxon>
        <taxon>Clostridium</taxon>
    </lineage>
</organism>
<feature type="transmembrane region" description="Helical" evidence="10">
    <location>
        <begin position="391"/>
        <end position="409"/>
    </location>
</feature>
<feature type="transmembrane region" description="Helical" evidence="10">
    <location>
        <begin position="321"/>
        <end position="343"/>
    </location>
</feature>
<evidence type="ECO:0000313" key="11">
    <source>
        <dbReference type="EMBL" id="OFI01549.1"/>
    </source>
</evidence>
<evidence type="ECO:0000256" key="10">
    <source>
        <dbReference type="SAM" id="Phobius"/>
    </source>
</evidence>
<dbReference type="Pfam" id="PF01554">
    <property type="entry name" value="MatE"/>
    <property type="match status" value="2"/>
</dbReference>
<dbReference type="InterPro" id="IPR045070">
    <property type="entry name" value="MATE_MepA-like"/>
</dbReference>
<feature type="transmembrane region" description="Helical" evidence="10">
    <location>
        <begin position="136"/>
        <end position="157"/>
    </location>
</feature>
<dbReference type="InterPro" id="IPR051327">
    <property type="entry name" value="MATE_MepA_subfamily"/>
</dbReference>
<evidence type="ECO:0000313" key="12">
    <source>
        <dbReference type="Proteomes" id="UP000175744"/>
    </source>
</evidence>
<dbReference type="AlphaFoldDB" id="A0A1E8EWB6"/>
<dbReference type="InterPro" id="IPR048279">
    <property type="entry name" value="MdtK-like"/>
</dbReference>
<evidence type="ECO:0000256" key="9">
    <source>
        <dbReference type="ARBA" id="ARBA00023251"/>
    </source>
</evidence>
<comment type="subcellular location">
    <subcellularLocation>
        <location evidence="1">Cell membrane</location>
        <topology evidence="1">Multi-pass membrane protein</topology>
    </subcellularLocation>
</comment>
<sequence length="453" mass="50456">MMGYATVNNKKMKRKFIRYLLPSVSAMWVYSLYTMVDGIFVSWGVGTTGIASVNIAMPFINFIFAISVFFATGASTLTSIALGKNDSKRANEIFTINFIAMVLISIIIVILTLLNLNSIATFLGANELTINYVKDYLRIITIFNGFFITSYCLEVFTKTDGFPYLAIVGVVSSALTNIILDYLFVIKFNWGIKGAAYATGISQVIATLIYIVHFNKKKSRLKFIKCKFDFSLIKDILSIGLPDSLTEFSTGAVIYIFNQIILSNIGNKGIVTYSIISYINLLVLMTMIGITQGMQPLCSFYYGKEDEKAVNSLFNMAAKTITITSVLIFIIVNVFSSDIIGVFMHKVTDRELISYSIKAIRIFSLSFIIVGYNILISGFFAAIAKPKHATIISISRGFIIITLTLFIMTNIFGEIGIWLSTAVSEGISVFISLILFKNNSYVKEKFYELSKES</sequence>
<feature type="transmembrane region" description="Helical" evidence="10">
    <location>
        <begin position="415"/>
        <end position="436"/>
    </location>
</feature>
<keyword evidence="8 10" id="KW-0472">Membrane</keyword>
<evidence type="ECO:0000256" key="3">
    <source>
        <dbReference type="ARBA" id="ARBA00022106"/>
    </source>
</evidence>
<evidence type="ECO:0000256" key="1">
    <source>
        <dbReference type="ARBA" id="ARBA00004651"/>
    </source>
</evidence>
<comment type="similarity">
    <text evidence="2">Belongs to the multi antimicrobial extrusion (MATE) (TC 2.A.66.1) family. MepA subfamily.</text>
</comment>
<accession>A0A1E8EWB6</accession>
<evidence type="ECO:0000256" key="6">
    <source>
        <dbReference type="ARBA" id="ARBA00022692"/>
    </source>
</evidence>
<feature type="transmembrane region" description="Helical" evidence="10">
    <location>
        <begin position="270"/>
        <end position="290"/>
    </location>
</feature>
<gene>
    <name evidence="11" type="primary">mepA_4</name>
    <name evidence="11" type="ORF">CLOACE_20660</name>
</gene>
<dbReference type="PANTHER" id="PTHR43823:SF3">
    <property type="entry name" value="MULTIDRUG EXPORT PROTEIN MEPA"/>
    <property type="match status" value="1"/>
</dbReference>
<feature type="transmembrane region" description="Helical" evidence="10">
    <location>
        <begin position="55"/>
        <end position="82"/>
    </location>
</feature>
<evidence type="ECO:0000256" key="8">
    <source>
        <dbReference type="ARBA" id="ARBA00023136"/>
    </source>
</evidence>
<feature type="transmembrane region" description="Helical" evidence="10">
    <location>
        <begin position="20"/>
        <end position="43"/>
    </location>
</feature>
<keyword evidence="4" id="KW-0813">Transport</keyword>
<proteinExistence type="inferred from homology"/>
<dbReference type="PIRSF" id="PIRSF006603">
    <property type="entry name" value="DinF"/>
    <property type="match status" value="1"/>
</dbReference>
<dbReference type="Proteomes" id="UP000175744">
    <property type="component" value="Unassembled WGS sequence"/>
</dbReference>
<evidence type="ECO:0000256" key="5">
    <source>
        <dbReference type="ARBA" id="ARBA00022475"/>
    </source>
</evidence>
<keyword evidence="9" id="KW-0046">Antibiotic resistance</keyword>
<feature type="transmembrane region" description="Helical" evidence="10">
    <location>
        <begin position="196"/>
        <end position="215"/>
    </location>
</feature>
<name>A0A1E8EWB6_9CLOT</name>
<feature type="transmembrane region" description="Helical" evidence="10">
    <location>
        <begin position="164"/>
        <end position="184"/>
    </location>
</feature>
<dbReference type="GO" id="GO:0042910">
    <property type="term" value="F:xenobiotic transmembrane transporter activity"/>
    <property type="evidence" value="ECO:0007669"/>
    <property type="project" value="InterPro"/>
</dbReference>
<feature type="transmembrane region" description="Helical" evidence="10">
    <location>
        <begin position="363"/>
        <end position="384"/>
    </location>
</feature>
<dbReference type="STRING" id="1121290.CLAOCE_20660"/>
<protein>
    <recommendedName>
        <fullName evidence="3">Multidrug export protein MepA</fullName>
    </recommendedName>
</protein>
<keyword evidence="7 10" id="KW-1133">Transmembrane helix</keyword>
<dbReference type="InterPro" id="IPR002528">
    <property type="entry name" value="MATE_fam"/>
</dbReference>
<feature type="transmembrane region" description="Helical" evidence="10">
    <location>
        <begin position="94"/>
        <end position="116"/>
    </location>
</feature>
<dbReference type="EMBL" id="LZFO01000040">
    <property type="protein sequence ID" value="OFI01549.1"/>
    <property type="molecule type" value="Genomic_DNA"/>
</dbReference>
<evidence type="ECO:0000256" key="4">
    <source>
        <dbReference type="ARBA" id="ARBA00022448"/>
    </source>
</evidence>
<dbReference type="PATRIC" id="fig|1121290.3.peg.2077"/>
<dbReference type="PANTHER" id="PTHR43823">
    <property type="entry name" value="SPORULATION PROTEIN YKVU"/>
    <property type="match status" value="1"/>
</dbReference>
<keyword evidence="6 10" id="KW-0812">Transmembrane</keyword>
<reference evidence="11 12" key="1">
    <citation type="submission" date="2016-06" db="EMBL/GenBank/DDBJ databases">
        <title>Genome sequence of Clostridium acetireducens DSM 10703.</title>
        <authorList>
            <person name="Poehlein A."/>
            <person name="Fluechter S."/>
            <person name="Duerre P."/>
            <person name="Daniel R."/>
        </authorList>
    </citation>
    <scope>NUCLEOTIDE SEQUENCE [LARGE SCALE GENOMIC DNA]</scope>
    <source>
        <strain evidence="11 12">DSM 10703</strain>
    </source>
</reference>
<keyword evidence="5" id="KW-1003">Cell membrane</keyword>
<keyword evidence="12" id="KW-1185">Reference proteome</keyword>
<evidence type="ECO:0000256" key="2">
    <source>
        <dbReference type="ARBA" id="ARBA00008417"/>
    </source>
</evidence>
<dbReference type="GO" id="GO:0005886">
    <property type="term" value="C:plasma membrane"/>
    <property type="evidence" value="ECO:0007669"/>
    <property type="project" value="UniProtKB-SubCell"/>
</dbReference>